<reference evidence="4 5" key="1">
    <citation type="submission" date="2019-07" db="EMBL/GenBank/DDBJ databases">
        <title>Rhodococcus cavernicolus sp. nov., isolated from a cave.</title>
        <authorList>
            <person name="Lee S.D."/>
        </authorList>
    </citation>
    <scope>NUCLEOTIDE SEQUENCE [LARGE SCALE GENOMIC DNA]</scope>
    <source>
        <strain evidence="4 5">C1-24</strain>
    </source>
</reference>
<evidence type="ECO:0000313" key="4">
    <source>
        <dbReference type="EMBL" id="KAA0023946.1"/>
    </source>
</evidence>
<dbReference type="AlphaFoldDB" id="A0A5A7SDE7"/>
<evidence type="ECO:0000313" key="5">
    <source>
        <dbReference type="Proteomes" id="UP000322244"/>
    </source>
</evidence>
<dbReference type="PANTHER" id="PTHR43861:SF1">
    <property type="entry name" value="TRANS-ACONITATE 2-METHYLTRANSFERASE"/>
    <property type="match status" value="1"/>
</dbReference>
<keyword evidence="1 4" id="KW-0489">Methyltransferase</keyword>
<evidence type="ECO:0000256" key="1">
    <source>
        <dbReference type="ARBA" id="ARBA00022603"/>
    </source>
</evidence>
<dbReference type="InterPro" id="IPR029063">
    <property type="entry name" value="SAM-dependent_MTases_sf"/>
</dbReference>
<gene>
    <name evidence="4" type="ORF">FOY51_05030</name>
</gene>
<dbReference type="SUPFAM" id="SSF53335">
    <property type="entry name" value="S-adenosyl-L-methionine-dependent methyltransferases"/>
    <property type="match status" value="1"/>
</dbReference>
<dbReference type="EMBL" id="VLNY01000002">
    <property type="protein sequence ID" value="KAA0023946.1"/>
    <property type="molecule type" value="Genomic_DNA"/>
</dbReference>
<dbReference type="GO" id="GO:0032259">
    <property type="term" value="P:methylation"/>
    <property type="evidence" value="ECO:0007669"/>
    <property type="project" value="UniProtKB-KW"/>
</dbReference>
<dbReference type="GO" id="GO:0008168">
    <property type="term" value="F:methyltransferase activity"/>
    <property type="evidence" value="ECO:0007669"/>
    <property type="project" value="UniProtKB-KW"/>
</dbReference>
<comment type="caution">
    <text evidence="4">The sequence shown here is derived from an EMBL/GenBank/DDBJ whole genome shotgun (WGS) entry which is preliminary data.</text>
</comment>
<name>A0A5A7SDE7_9NOCA</name>
<keyword evidence="5" id="KW-1185">Reference proteome</keyword>
<organism evidence="4 5">
    <name type="scientific">Antrihabitans cavernicola</name>
    <dbReference type="NCBI Taxonomy" id="2495913"/>
    <lineage>
        <taxon>Bacteria</taxon>
        <taxon>Bacillati</taxon>
        <taxon>Actinomycetota</taxon>
        <taxon>Actinomycetes</taxon>
        <taxon>Mycobacteriales</taxon>
        <taxon>Nocardiaceae</taxon>
        <taxon>Antrihabitans</taxon>
    </lineage>
</organism>
<dbReference type="OrthoDB" id="9805171at2"/>
<dbReference type="Proteomes" id="UP000322244">
    <property type="component" value="Unassembled WGS sequence"/>
</dbReference>
<dbReference type="Gene3D" id="3.40.50.150">
    <property type="entry name" value="Vaccinia Virus protein VP39"/>
    <property type="match status" value="1"/>
</dbReference>
<dbReference type="RefSeq" id="WP_149429106.1">
    <property type="nucleotide sequence ID" value="NZ_VLNY01000002.1"/>
</dbReference>
<protein>
    <submittedName>
        <fullName evidence="4">Methyltransferase domain-containing protein</fullName>
    </submittedName>
</protein>
<keyword evidence="2 4" id="KW-0808">Transferase</keyword>
<evidence type="ECO:0000259" key="3">
    <source>
        <dbReference type="Pfam" id="PF13649"/>
    </source>
</evidence>
<sequence length="203" mass="22397">MDSAIRLSYSSLADRYIEVCGSLGEVDPADLEFLERNLGDCDGVVIDAGCGPGHLTEYLTDLGVATRGIDLVPEFIEYARSRRPDIDYQVGSMHTLDLPDGSLHGILTWFSLIHCDPSELADAFTRLRRALHQDGTLVVGFFEGDRVEPFEHKVTTAYRWPIDDMNALLAAAGFTEVDRCQRAATEKMRAVAALAVRPAPRAR</sequence>
<accession>A0A5A7SDE7</accession>
<feature type="domain" description="Methyltransferase" evidence="3">
    <location>
        <begin position="45"/>
        <end position="135"/>
    </location>
</feature>
<dbReference type="PANTHER" id="PTHR43861">
    <property type="entry name" value="TRANS-ACONITATE 2-METHYLTRANSFERASE-RELATED"/>
    <property type="match status" value="1"/>
</dbReference>
<dbReference type="InterPro" id="IPR041698">
    <property type="entry name" value="Methyltransf_25"/>
</dbReference>
<dbReference type="Pfam" id="PF13649">
    <property type="entry name" value="Methyltransf_25"/>
    <property type="match status" value="1"/>
</dbReference>
<evidence type="ECO:0000256" key="2">
    <source>
        <dbReference type="ARBA" id="ARBA00022679"/>
    </source>
</evidence>
<dbReference type="CDD" id="cd02440">
    <property type="entry name" value="AdoMet_MTases"/>
    <property type="match status" value="1"/>
</dbReference>
<proteinExistence type="predicted"/>